<evidence type="ECO:0000256" key="4">
    <source>
        <dbReference type="ARBA" id="ARBA00023004"/>
    </source>
</evidence>
<dbReference type="Gene3D" id="3.60.130.10">
    <property type="entry name" value="Clavaminate synthase-like"/>
    <property type="match status" value="1"/>
</dbReference>
<dbReference type="EMBL" id="CP010519">
    <property type="protein sequence ID" value="AJE87211.1"/>
    <property type="molecule type" value="Genomic_DNA"/>
</dbReference>
<dbReference type="SUPFAM" id="SSF51197">
    <property type="entry name" value="Clavaminate synthase-like"/>
    <property type="match status" value="1"/>
</dbReference>
<evidence type="ECO:0000256" key="2">
    <source>
        <dbReference type="ARBA" id="ARBA00022723"/>
    </source>
</evidence>
<organism evidence="7 8">
    <name type="scientific">Streptomyces albus (strain ATCC 21838 / DSM 41398 / FERM P-419 / JCM 4703 / NBRC 107858)</name>
    <dbReference type="NCBI Taxonomy" id="1081613"/>
    <lineage>
        <taxon>Bacteria</taxon>
        <taxon>Bacillati</taxon>
        <taxon>Actinomycetota</taxon>
        <taxon>Actinomycetes</taxon>
        <taxon>Kitasatosporales</taxon>
        <taxon>Streptomycetaceae</taxon>
        <taxon>Streptomyces</taxon>
    </lineage>
</organism>
<name>A0A0B5F8K6_STRA4</name>
<proteinExistence type="inferred from homology"/>
<reference evidence="7 8" key="1">
    <citation type="submission" date="2015-01" db="EMBL/GenBank/DDBJ databases">
        <title>Enhanced salinomycin production by adjusting the supply of polyketide extender units in Streptomyce albus DSM 41398.</title>
        <authorList>
            <person name="Lu C."/>
        </authorList>
    </citation>
    <scope>NUCLEOTIDE SEQUENCE [LARGE SCALE GENOMIC DNA]</scope>
    <source>
        <strain evidence="8">ATCC 21838 / DSM 41398 / FERM P-419 / JCM 4703 / NBRC 107858</strain>
    </source>
</reference>
<dbReference type="GO" id="GO:0005506">
    <property type="term" value="F:iron ion binding"/>
    <property type="evidence" value="ECO:0007669"/>
    <property type="project" value="InterPro"/>
</dbReference>
<feature type="binding site" evidence="5">
    <location>
        <position position="284"/>
    </location>
    <ligand>
        <name>Fe cation</name>
        <dbReference type="ChEBI" id="CHEBI:24875"/>
    </ligand>
</feature>
<keyword evidence="2 5" id="KW-0479">Metal-binding</keyword>
<feature type="domain" description="TauD/TfdA-like" evidence="6">
    <location>
        <begin position="133"/>
        <end position="303"/>
    </location>
</feature>
<feature type="binding site" evidence="5">
    <location>
        <position position="148"/>
    </location>
    <ligand>
        <name>Fe cation</name>
        <dbReference type="ChEBI" id="CHEBI:24875"/>
    </ligand>
</feature>
<protein>
    <recommendedName>
        <fullName evidence="6">TauD/TfdA-like domain-containing protein</fullName>
    </recommendedName>
</protein>
<dbReference type="Proteomes" id="UP000031523">
    <property type="component" value="Chromosome"/>
</dbReference>
<dbReference type="NCBIfam" id="NF041363">
    <property type="entry name" value="GntD_guanitoxin"/>
    <property type="match status" value="1"/>
</dbReference>
<dbReference type="InterPro" id="IPR053447">
    <property type="entry name" value="Alpha-KG_dependent_hydroxylase"/>
</dbReference>
<dbReference type="AlphaFoldDB" id="A0A0B5F8K6"/>
<gene>
    <name evidence="7" type="ORF">SLNWT_6835</name>
</gene>
<dbReference type="Pfam" id="PF02668">
    <property type="entry name" value="TauD"/>
    <property type="match status" value="1"/>
</dbReference>
<dbReference type="InterPro" id="IPR003819">
    <property type="entry name" value="TauD/TfdA-like"/>
</dbReference>
<keyword evidence="4 5" id="KW-0408">Iron</keyword>
<dbReference type="GO" id="GO:0016491">
    <property type="term" value="F:oxidoreductase activity"/>
    <property type="evidence" value="ECO:0007669"/>
    <property type="project" value="UniProtKB-KW"/>
</dbReference>
<evidence type="ECO:0000256" key="3">
    <source>
        <dbReference type="ARBA" id="ARBA00023002"/>
    </source>
</evidence>
<accession>A0A0B5F8K6</accession>
<evidence type="ECO:0000313" key="7">
    <source>
        <dbReference type="EMBL" id="AJE87211.1"/>
    </source>
</evidence>
<evidence type="ECO:0000256" key="1">
    <source>
        <dbReference type="ARBA" id="ARBA00008425"/>
    </source>
</evidence>
<evidence type="ECO:0000256" key="5">
    <source>
        <dbReference type="PIRSR" id="PIRSR019543-2"/>
    </source>
</evidence>
<sequence length="326" mass="36013">MRDAWTTIELDTAQAAAARELTAALAREHPAPDDEDFLRTVRGRAAALPPHLVRGLTRLRYDDGPPAVLVRGFPVSENVGPTPAHWRERDPGASLLQDYWLALLASLTGEPFGWSTLQDGRLFHDVLPIRGDERAQTGHGSSALLEFHTEDAFHEHRCDHLLLLALRNPDRVPTTLASVRGVRLTPGEREVLFQPRFLVRPDAEHLRHMDGAEAAAYERPVAVLFGDRADPSVRIDPPYMAALPGDREAAAALERLRAGLAARLAEVVLEPGDALVVDNQRCVHGRAAFRARLDGTDRWLRKLTVTRDLRRSAGRRTGTASRVLLG</sequence>
<keyword evidence="8" id="KW-1185">Reference proteome</keyword>
<evidence type="ECO:0000313" key="8">
    <source>
        <dbReference type="Proteomes" id="UP000031523"/>
    </source>
</evidence>
<dbReference type="InterPro" id="IPR042098">
    <property type="entry name" value="TauD-like_sf"/>
</dbReference>
<dbReference type="KEGG" id="sals:SLNWT_6835"/>
<dbReference type="PIRSF" id="PIRSF019543">
    <property type="entry name" value="Clavaminate_syn"/>
    <property type="match status" value="1"/>
</dbReference>
<evidence type="ECO:0000259" key="6">
    <source>
        <dbReference type="Pfam" id="PF02668"/>
    </source>
</evidence>
<dbReference type="InterPro" id="IPR014503">
    <property type="entry name" value="Clavaminate_syn-like"/>
</dbReference>
<comment type="similarity">
    <text evidence="1">Belongs to the clavaminate synthase family.</text>
</comment>
<keyword evidence="3" id="KW-0560">Oxidoreductase</keyword>
<feature type="binding site" evidence="5">
    <location>
        <position position="150"/>
    </location>
    <ligand>
        <name>Fe cation</name>
        <dbReference type="ChEBI" id="CHEBI:24875"/>
    </ligand>
</feature>